<dbReference type="RefSeq" id="WP_218931201.1">
    <property type="nucleotide sequence ID" value="NZ_JACAOA010000016.1"/>
</dbReference>
<gene>
    <name evidence="1" type="ORF">HW423_06905</name>
</gene>
<evidence type="ECO:0000313" key="1">
    <source>
        <dbReference type="EMBL" id="MBA5729511.1"/>
    </source>
</evidence>
<sequence length="96" mass="11180">MSEMFDLGLFENKNYVGDQLVRDETTKKEAEEETEKHQELLIKDVKALNIEIIEDYKEADIVASFLNPVSGSYFDATPCLLELEICEEKKKRRILH</sequence>
<accession>A0A839A6I9</accession>
<evidence type="ECO:0000313" key="2">
    <source>
        <dbReference type="Proteomes" id="UP000571018"/>
    </source>
</evidence>
<name>A0A839A6I9_9LACT</name>
<dbReference type="EMBL" id="JACAOA010000016">
    <property type="protein sequence ID" value="MBA5729511.1"/>
    <property type="molecule type" value="Genomic_DNA"/>
</dbReference>
<proteinExistence type="predicted"/>
<organism evidence="1 2">
    <name type="scientific">Ruoffia halotolerans</name>
    <dbReference type="NCBI Taxonomy" id="2748684"/>
    <lineage>
        <taxon>Bacteria</taxon>
        <taxon>Bacillati</taxon>
        <taxon>Bacillota</taxon>
        <taxon>Bacilli</taxon>
        <taxon>Lactobacillales</taxon>
        <taxon>Aerococcaceae</taxon>
        <taxon>Ruoffia</taxon>
    </lineage>
</organism>
<protein>
    <submittedName>
        <fullName evidence="1">Uncharacterized protein</fullName>
    </submittedName>
</protein>
<dbReference type="Proteomes" id="UP000571018">
    <property type="component" value="Unassembled WGS sequence"/>
</dbReference>
<reference evidence="1 2" key="1">
    <citation type="submission" date="2020-06" db="EMBL/GenBank/DDBJ databases">
        <title>Reclassification of Facklamia ignava, Facklamia soureckii and Facklami tabacinasalis as Falseniella iganva gen. nov., comb. nov., Hutsoniella ignava gen. nov., comb. nov., and Ruoffia tabacinasalis gen. nov., comb. nov and description of Ruoffia haltotolerans sp. nov., isolated from hypersaline Inland Sea of Qatar.</title>
        <authorList>
            <person name="Fotedar R."/>
            <person name="Sankaranarayanan K."/>
            <person name="Lawson P."/>
            <person name="Caldwell M."/>
            <person name="Zeyara A."/>
            <person name="Al Malki A."/>
            <person name="Ali M."/>
        </authorList>
    </citation>
    <scope>NUCLEOTIDE SEQUENCE [LARGE SCALE GENOMIC DNA]</scope>
    <source>
        <strain evidence="1 2">INB8</strain>
    </source>
</reference>
<comment type="caution">
    <text evidence="1">The sequence shown here is derived from an EMBL/GenBank/DDBJ whole genome shotgun (WGS) entry which is preliminary data.</text>
</comment>
<keyword evidence="2" id="KW-1185">Reference proteome</keyword>
<dbReference type="AlphaFoldDB" id="A0A839A6I9"/>